<dbReference type="HOGENOM" id="CLU_015846_3_0_1"/>
<dbReference type="Pfam" id="PF00155">
    <property type="entry name" value="Aminotran_1_2"/>
    <property type="match status" value="1"/>
</dbReference>
<dbReference type="InterPro" id="IPR004839">
    <property type="entry name" value="Aminotransferase_I/II_large"/>
</dbReference>
<dbReference type="SUPFAM" id="SSF53383">
    <property type="entry name" value="PLP-dependent transferases"/>
    <property type="match status" value="1"/>
</dbReference>
<dbReference type="InterPro" id="IPR015424">
    <property type="entry name" value="PyrdxlP-dep_Trfase"/>
</dbReference>
<evidence type="ECO:0000313" key="6">
    <source>
        <dbReference type="EMBL" id="CEJ86646.1"/>
    </source>
</evidence>
<feature type="domain" description="Aminotransferase class I/classII large" evidence="5">
    <location>
        <begin position="54"/>
        <end position="430"/>
    </location>
</feature>
<dbReference type="AlphaFoldDB" id="A0A0A1SUM4"/>
<keyword evidence="3" id="KW-0808">Transferase</keyword>
<dbReference type="GO" id="GO:0030170">
    <property type="term" value="F:pyridoxal phosphate binding"/>
    <property type="evidence" value="ECO:0007669"/>
    <property type="project" value="InterPro"/>
</dbReference>
<organism evidence="6 7">
    <name type="scientific">[Torrubiella] hemipterigena</name>
    <dbReference type="NCBI Taxonomy" id="1531966"/>
    <lineage>
        <taxon>Eukaryota</taxon>
        <taxon>Fungi</taxon>
        <taxon>Dikarya</taxon>
        <taxon>Ascomycota</taxon>
        <taxon>Pezizomycotina</taxon>
        <taxon>Sordariomycetes</taxon>
        <taxon>Hypocreomycetidae</taxon>
        <taxon>Hypocreales</taxon>
        <taxon>Clavicipitaceae</taxon>
        <taxon>Clavicipitaceae incertae sedis</taxon>
        <taxon>'Torrubiella' clade</taxon>
    </lineage>
</organism>
<dbReference type="STRING" id="1531966.A0A0A1SUM4"/>
<evidence type="ECO:0000259" key="5">
    <source>
        <dbReference type="Pfam" id="PF00155"/>
    </source>
</evidence>
<gene>
    <name evidence="6" type="ORF">VHEMI04164</name>
</gene>
<dbReference type="EMBL" id="CDHN01000002">
    <property type="protein sequence ID" value="CEJ86646.1"/>
    <property type="molecule type" value="Genomic_DNA"/>
</dbReference>
<dbReference type="GO" id="GO:0016740">
    <property type="term" value="F:transferase activity"/>
    <property type="evidence" value="ECO:0007669"/>
    <property type="project" value="UniProtKB-KW"/>
</dbReference>
<reference evidence="6 7" key="1">
    <citation type="journal article" date="2015" name="Genome Announc.">
        <title>Draft Genome Sequence and Gene Annotation of the Entomopathogenic Fungus Verticillium hemipterigenum.</title>
        <authorList>
            <person name="Horn F."/>
            <person name="Habel A."/>
            <person name="Scharf D.H."/>
            <person name="Dworschak J."/>
            <person name="Brakhage A.A."/>
            <person name="Guthke R."/>
            <person name="Hertweck C."/>
            <person name="Linde J."/>
        </authorList>
    </citation>
    <scope>NUCLEOTIDE SEQUENCE [LARGE SCALE GENOMIC DNA]</scope>
</reference>
<evidence type="ECO:0000313" key="7">
    <source>
        <dbReference type="Proteomes" id="UP000039046"/>
    </source>
</evidence>
<accession>A0A0A1SUM4</accession>
<dbReference type="InterPro" id="IPR015422">
    <property type="entry name" value="PyrdxlP-dep_Trfase_small"/>
</dbReference>
<evidence type="ECO:0000256" key="4">
    <source>
        <dbReference type="ARBA" id="ARBA00022898"/>
    </source>
</evidence>
<sequence length="465" mass="51238">MYSDDLLKAWLQEQVPRAASMKNDAAFYRKLEQSLDVARKENGLMTIKPRWDDTVIDFTTSDFLSLNRTGRIREGFKAELSRHGDYRLSASGSRVQYGNYNYILETERMIAEFHNSETAWIAHSGFIANVGVLEAVALPGDAIVFDELSHASTNLGLKLSMTTNRIPFKHNSIDSLREVLEGLKSSEPAFAKGQQSILICVESIYSMEGDLCPLREFVDLAKEMFPAGNAQFIIDEAHSSGVIGPRGGGLVQMLGLEKEIAIRVHVCSKALASTGGIILCNKTVRRALIHQSKTLTYSGAPSFAMVASMRAGYELLISGATQKAQDDIQKIVKHFLDKVSSDAVCAEGMDEGLLNIPLVEGFAHRAVHSHVVPIKTKPRHEQYLAFHLALANMNAYSISYPVVPRGGSRVRLVFHAHNTEEEIDHLVASIATWVREMLDIENGLSNNTLPSAARHVFALQASLTA</sequence>
<comment type="cofactor">
    <cofactor evidence="1">
        <name>pyridoxal 5'-phosphate</name>
        <dbReference type="ChEBI" id="CHEBI:597326"/>
    </cofactor>
</comment>
<dbReference type="Proteomes" id="UP000039046">
    <property type="component" value="Unassembled WGS sequence"/>
</dbReference>
<dbReference type="GO" id="GO:0009102">
    <property type="term" value="P:biotin biosynthetic process"/>
    <property type="evidence" value="ECO:0007669"/>
    <property type="project" value="TreeGrafter"/>
</dbReference>
<keyword evidence="7" id="KW-1185">Reference proteome</keyword>
<evidence type="ECO:0000256" key="3">
    <source>
        <dbReference type="ARBA" id="ARBA00022679"/>
    </source>
</evidence>
<dbReference type="OrthoDB" id="2382073at2759"/>
<dbReference type="InterPro" id="IPR050087">
    <property type="entry name" value="AON_synthase_class-II"/>
</dbReference>
<keyword evidence="4" id="KW-0663">Pyridoxal phosphate</keyword>
<dbReference type="Gene3D" id="3.40.640.10">
    <property type="entry name" value="Type I PLP-dependent aspartate aminotransferase-like (Major domain)"/>
    <property type="match status" value="1"/>
</dbReference>
<evidence type="ECO:0000256" key="2">
    <source>
        <dbReference type="ARBA" id="ARBA00010008"/>
    </source>
</evidence>
<dbReference type="InterPro" id="IPR015421">
    <property type="entry name" value="PyrdxlP-dep_Trfase_major"/>
</dbReference>
<comment type="similarity">
    <text evidence="2">Belongs to the class-II pyridoxal-phosphate-dependent aminotransferase family. BioF subfamily.</text>
</comment>
<dbReference type="PANTHER" id="PTHR13693:SF77">
    <property type="entry name" value="8-AMINO-7-OXONONANOATE SYNTHASE"/>
    <property type="match status" value="1"/>
</dbReference>
<proteinExistence type="inferred from homology"/>
<dbReference type="Gene3D" id="3.90.1150.10">
    <property type="entry name" value="Aspartate Aminotransferase, domain 1"/>
    <property type="match status" value="1"/>
</dbReference>
<evidence type="ECO:0000256" key="1">
    <source>
        <dbReference type="ARBA" id="ARBA00001933"/>
    </source>
</evidence>
<name>A0A0A1SUM4_9HYPO</name>
<protein>
    <recommendedName>
        <fullName evidence="5">Aminotransferase class I/classII large domain-containing protein</fullName>
    </recommendedName>
</protein>
<dbReference type="PANTHER" id="PTHR13693">
    <property type="entry name" value="CLASS II AMINOTRANSFERASE/8-AMINO-7-OXONONANOATE SYNTHASE"/>
    <property type="match status" value="1"/>
</dbReference>